<dbReference type="PANTHER" id="PTHR46862">
    <property type="entry name" value="OS07G0661900 PROTEIN"/>
    <property type="match status" value="1"/>
</dbReference>
<keyword evidence="2" id="KW-1185">Reference proteome</keyword>
<protein>
    <submittedName>
        <fullName evidence="1">Uncharacterized protein</fullName>
    </submittedName>
</protein>
<sequence length="368" mass="42250">MPSPQSISTIQKLAAESLVTQCNPIDLWQQFQANPPAWTPQDRYGLFRALLAEERLAESLDCWTLQVRLGYSLDGHAGLQLLERCAQVGNHQAVLQIFDIFAINQVIPPTNSLIRIFEAYYHLGNVETAARLFATLDSTNQLLPSTLYQIMAKCYAKQGRFTETRQMTKRASRQRVPIDDQGWLDLLDIFAHRKMIYAVQWVERRIHRARSRNRSPRATEVYTRLIHIYGGLEARQELTALWDQLVRAGFTWDESTLCALCQACAKLSHEDILGQLTQSSDLSGDSFTSSEYYTALLSACCQVGSPALAYRALVHVMTSGWVEMPASTLQQSYRLFRSKKHRDYLNQLHAFVKSKDRDWQERWWSIVQ</sequence>
<accession>A0A9W8E6F9</accession>
<name>A0A9W8E6F9_9FUNG</name>
<evidence type="ECO:0000313" key="2">
    <source>
        <dbReference type="Proteomes" id="UP001150925"/>
    </source>
</evidence>
<dbReference type="PANTHER" id="PTHR46862:SF3">
    <property type="entry name" value="OS07G0661900 PROTEIN"/>
    <property type="match status" value="1"/>
</dbReference>
<gene>
    <name evidence="1" type="ORF">IWQ62_003539</name>
</gene>
<dbReference type="AlphaFoldDB" id="A0A9W8E6F9"/>
<organism evidence="1 2">
    <name type="scientific">Dispira parvispora</name>
    <dbReference type="NCBI Taxonomy" id="1520584"/>
    <lineage>
        <taxon>Eukaryota</taxon>
        <taxon>Fungi</taxon>
        <taxon>Fungi incertae sedis</taxon>
        <taxon>Zoopagomycota</taxon>
        <taxon>Kickxellomycotina</taxon>
        <taxon>Dimargaritomycetes</taxon>
        <taxon>Dimargaritales</taxon>
        <taxon>Dimargaritaceae</taxon>
        <taxon>Dispira</taxon>
    </lineage>
</organism>
<dbReference type="EMBL" id="JANBPY010000967">
    <property type="protein sequence ID" value="KAJ1962414.1"/>
    <property type="molecule type" value="Genomic_DNA"/>
</dbReference>
<dbReference type="Proteomes" id="UP001150925">
    <property type="component" value="Unassembled WGS sequence"/>
</dbReference>
<dbReference type="Gene3D" id="1.25.40.10">
    <property type="entry name" value="Tetratricopeptide repeat domain"/>
    <property type="match status" value="2"/>
</dbReference>
<evidence type="ECO:0000313" key="1">
    <source>
        <dbReference type="EMBL" id="KAJ1962414.1"/>
    </source>
</evidence>
<comment type="caution">
    <text evidence="1">The sequence shown here is derived from an EMBL/GenBank/DDBJ whole genome shotgun (WGS) entry which is preliminary data.</text>
</comment>
<proteinExistence type="predicted"/>
<dbReference type="OrthoDB" id="10335776at2759"/>
<dbReference type="InterPro" id="IPR011990">
    <property type="entry name" value="TPR-like_helical_dom_sf"/>
</dbReference>
<reference evidence="1" key="1">
    <citation type="submission" date="2022-07" db="EMBL/GenBank/DDBJ databases">
        <title>Phylogenomic reconstructions and comparative analyses of Kickxellomycotina fungi.</title>
        <authorList>
            <person name="Reynolds N.K."/>
            <person name="Stajich J.E."/>
            <person name="Barry K."/>
            <person name="Grigoriev I.V."/>
            <person name="Crous P."/>
            <person name="Smith M.E."/>
        </authorList>
    </citation>
    <scope>NUCLEOTIDE SEQUENCE</scope>
    <source>
        <strain evidence="1">RSA 1196</strain>
    </source>
</reference>